<dbReference type="Pfam" id="PF18962">
    <property type="entry name" value="Por_Secre_tail"/>
    <property type="match status" value="1"/>
</dbReference>
<organism evidence="2 3">
    <name type="scientific">Flavilitoribacter nigricans (strain ATCC 23147 / DSM 23189 / NBRC 102662 / NCIMB 1420 / SS-2)</name>
    <name type="common">Lewinella nigricans</name>
    <dbReference type="NCBI Taxonomy" id="1122177"/>
    <lineage>
        <taxon>Bacteria</taxon>
        <taxon>Pseudomonadati</taxon>
        <taxon>Bacteroidota</taxon>
        <taxon>Saprospiria</taxon>
        <taxon>Saprospirales</taxon>
        <taxon>Lewinellaceae</taxon>
        <taxon>Flavilitoribacter</taxon>
    </lineage>
</organism>
<dbReference type="OrthoDB" id="826619at2"/>
<dbReference type="InterPro" id="IPR026444">
    <property type="entry name" value="Secre_tail"/>
</dbReference>
<dbReference type="RefSeq" id="WP_099153541.1">
    <property type="nucleotide sequence ID" value="NZ_PDUD01000034.1"/>
</dbReference>
<dbReference type="InterPro" id="IPR011467">
    <property type="entry name" value="DUF1573"/>
</dbReference>
<feature type="domain" description="Secretion system C-terminal sorting" evidence="1">
    <location>
        <begin position="168"/>
        <end position="236"/>
    </location>
</feature>
<dbReference type="NCBIfam" id="TIGR04183">
    <property type="entry name" value="Por_Secre_tail"/>
    <property type="match status" value="1"/>
</dbReference>
<dbReference type="Proteomes" id="UP000223913">
    <property type="component" value="Unassembled WGS sequence"/>
</dbReference>
<sequence>MQSLTRSFSWLITAVLLCFAFVLPAQDMPSIDRFPRPSGPVTKMEFEETTYDFGTVAEGTKVSQIFTFTNTGDEPLVLSDAKGSCGCTVPQWPIEPIMPGESASITVEFNSKGKMGKRMQRITITANTEPPQTFLALTGEVEVQPGADLSIHESTPAESELSPDCFAIFPNPTSEILKLKMEESSLGKPATISIFSKSGQLMARRIIEAIDGTLEFNVAHYPAGTYMANVQIGTGKPETRCFVVVN</sequence>
<proteinExistence type="predicted"/>
<evidence type="ECO:0000259" key="1">
    <source>
        <dbReference type="Pfam" id="PF18962"/>
    </source>
</evidence>
<dbReference type="PANTHER" id="PTHR37833:SF1">
    <property type="entry name" value="SIGNAL PEPTIDE PROTEIN"/>
    <property type="match status" value="1"/>
</dbReference>
<dbReference type="Gene3D" id="2.60.40.10">
    <property type="entry name" value="Immunoglobulins"/>
    <property type="match status" value="1"/>
</dbReference>
<reference evidence="2 3" key="1">
    <citation type="submission" date="2017-10" db="EMBL/GenBank/DDBJ databases">
        <title>The draft genome sequence of Lewinella nigricans NBRC 102662.</title>
        <authorList>
            <person name="Wang K."/>
        </authorList>
    </citation>
    <scope>NUCLEOTIDE SEQUENCE [LARGE SCALE GENOMIC DNA]</scope>
    <source>
        <strain evidence="2 3">NBRC 102662</strain>
    </source>
</reference>
<dbReference type="Pfam" id="PF07610">
    <property type="entry name" value="DUF1573"/>
    <property type="match status" value="1"/>
</dbReference>
<protein>
    <recommendedName>
        <fullName evidence="1">Secretion system C-terminal sorting domain-containing protein</fullName>
    </recommendedName>
</protein>
<keyword evidence="3" id="KW-1185">Reference proteome</keyword>
<dbReference type="EMBL" id="PDUD01000034">
    <property type="protein sequence ID" value="PHN03101.1"/>
    <property type="molecule type" value="Genomic_DNA"/>
</dbReference>
<dbReference type="AlphaFoldDB" id="A0A2D0N3K5"/>
<evidence type="ECO:0000313" key="2">
    <source>
        <dbReference type="EMBL" id="PHN03101.1"/>
    </source>
</evidence>
<evidence type="ECO:0000313" key="3">
    <source>
        <dbReference type="Proteomes" id="UP000223913"/>
    </source>
</evidence>
<gene>
    <name evidence="2" type="ORF">CRP01_28905</name>
</gene>
<accession>A0A2D0N3K5</accession>
<name>A0A2D0N3K5_FLAN2</name>
<dbReference type="PANTHER" id="PTHR37833">
    <property type="entry name" value="LIPOPROTEIN-RELATED"/>
    <property type="match status" value="1"/>
</dbReference>
<comment type="caution">
    <text evidence="2">The sequence shown here is derived from an EMBL/GenBank/DDBJ whole genome shotgun (WGS) entry which is preliminary data.</text>
</comment>
<dbReference type="InterPro" id="IPR013783">
    <property type="entry name" value="Ig-like_fold"/>
</dbReference>